<feature type="transmembrane region" description="Helical" evidence="1">
    <location>
        <begin position="52"/>
        <end position="70"/>
    </location>
</feature>
<dbReference type="Proteomes" id="UP000033772">
    <property type="component" value="Unassembled WGS sequence"/>
</dbReference>
<reference evidence="3" key="1">
    <citation type="submission" date="2016-10" db="EMBL/GenBank/DDBJ databases">
        <title>Draft Genome Sequence of Nocardioides luteus Strain BAFB, an Alkane-Degrading Bacterium Isolated from JP-7 Polluted Soil.</title>
        <authorList>
            <person name="Brown L."/>
            <person name="Ruiz O.N."/>
            <person name="Gunasekera T."/>
        </authorList>
    </citation>
    <scope>NUCLEOTIDE SEQUENCE [LARGE SCALE GENOMIC DNA]</scope>
    <source>
        <strain evidence="3">BAFB</strain>
    </source>
</reference>
<dbReference type="EMBL" id="JZDQ02000001">
    <property type="protein sequence ID" value="OIJ28730.1"/>
    <property type="molecule type" value="Genomic_DNA"/>
</dbReference>
<dbReference type="RefSeq" id="WP_045550817.1">
    <property type="nucleotide sequence ID" value="NZ_JZDQ02000001.1"/>
</dbReference>
<evidence type="ECO:0000259" key="2">
    <source>
        <dbReference type="Pfam" id="PF09925"/>
    </source>
</evidence>
<proteinExistence type="predicted"/>
<feature type="transmembrane region" description="Helical" evidence="1">
    <location>
        <begin position="238"/>
        <end position="257"/>
    </location>
</feature>
<sequence length="389" mass="40718">MDTQVRPVASRRLDWLNGETARWVSEGILTEETAERIKGQYVASHTGSLTRVISYLGGAFLGVGLLWLVATNLDALSPLMRFVGIVVVWLAFTAAAETLPLARPLRGAFRGIAAMSFGGVVFQAAQSLQVPAYEPSLVGLWGLGALLYAYASAGLAPLVVGIVTTMIWFDWQVVASSESTFAGVFAVLVGGVVATAMAALHDRRQEAFAQVWRLAGGVLVLGGLFVAAIPQIGDRDLGWSPVLLGALVIAVLLAALAMVRTDGLSRWEVLASALIVPIGLALVAWDPHVDDLGSVSGEAWLSAFVSIAVYVVVAGAVAVDGSVRDQTLLVVLATGALVVFTTMQSFAVFAPIMSGATLFLLLGVLLLATGFVFDRARRGVAANLGEALS</sequence>
<feature type="transmembrane region" description="Helical" evidence="1">
    <location>
        <begin position="82"/>
        <end position="102"/>
    </location>
</feature>
<feature type="transmembrane region" description="Helical" evidence="1">
    <location>
        <begin position="299"/>
        <end position="319"/>
    </location>
</feature>
<feature type="domain" description="DUF2157" evidence="2">
    <location>
        <begin position="22"/>
        <end position="152"/>
    </location>
</feature>
<evidence type="ECO:0000313" key="4">
    <source>
        <dbReference type="Proteomes" id="UP000033772"/>
    </source>
</evidence>
<dbReference type="Pfam" id="PF09925">
    <property type="entry name" value="DUF2157"/>
    <property type="match status" value="1"/>
</dbReference>
<dbReference type="OrthoDB" id="3777679at2"/>
<feature type="transmembrane region" description="Helical" evidence="1">
    <location>
        <begin position="181"/>
        <end position="200"/>
    </location>
</feature>
<accession>A0A1J4NB55</accession>
<dbReference type="STRING" id="1844.UG56_000410"/>
<feature type="transmembrane region" description="Helical" evidence="1">
    <location>
        <begin position="352"/>
        <end position="373"/>
    </location>
</feature>
<keyword evidence="1" id="KW-0472">Membrane</keyword>
<keyword evidence="1" id="KW-1133">Transmembrane helix</keyword>
<protein>
    <recommendedName>
        <fullName evidence="2">DUF2157 domain-containing protein</fullName>
    </recommendedName>
</protein>
<dbReference type="InterPro" id="IPR018677">
    <property type="entry name" value="DUF2157"/>
</dbReference>
<feature type="transmembrane region" description="Helical" evidence="1">
    <location>
        <begin position="137"/>
        <end position="169"/>
    </location>
</feature>
<feature type="transmembrane region" description="Helical" evidence="1">
    <location>
        <begin position="328"/>
        <end position="346"/>
    </location>
</feature>
<comment type="caution">
    <text evidence="3">The sequence shown here is derived from an EMBL/GenBank/DDBJ whole genome shotgun (WGS) entry which is preliminary data.</text>
</comment>
<name>A0A1J4NB55_9ACTN</name>
<gene>
    <name evidence="3" type="ORF">UG56_000410</name>
</gene>
<evidence type="ECO:0000256" key="1">
    <source>
        <dbReference type="SAM" id="Phobius"/>
    </source>
</evidence>
<keyword evidence="1" id="KW-0812">Transmembrane</keyword>
<keyword evidence="4" id="KW-1185">Reference proteome</keyword>
<evidence type="ECO:0000313" key="3">
    <source>
        <dbReference type="EMBL" id="OIJ28730.1"/>
    </source>
</evidence>
<feature type="transmembrane region" description="Helical" evidence="1">
    <location>
        <begin position="212"/>
        <end position="232"/>
    </location>
</feature>
<organism evidence="3 4">
    <name type="scientific">Nocardioides luteus</name>
    <dbReference type="NCBI Taxonomy" id="1844"/>
    <lineage>
        <taxon>Bacteria</taxon>
        <taxon>Bacillati</taxon>
        <taxon>Actinomycetota</taxon>
        <taxon>Actinomycetes</taxon>
        <taxon>Propionibacteriales</taxon>
        <taxon>Nocardioidaceae</taxon>
        <taxon>Nocardioides</taxon>
    </lineage>
</organism>
<dbReference type="AlphaFoldDB" id="A0A1J4NB55"/>
<feature type="transmembrane region" description="Helical" evidence="1">
    <location>
        <begin position="269"/>
        <end position="287"/>
    </location>
</feature>